<dbReference type="InterPro" id="IPR012340">
    <property type="entry name" value="NA-bd_OB-fold"/>
</dbReference>
<evidence type="ECO:0000256" key="6">
    <source>
        <dbReference type="ARBA" id="ARBA00022833"/>
    </source>
</evidence>
<gene>
    <name evidence="10" type="ORF">PNEG_03346</name>
</gene>
<evidence type="ECO:0000259" key="8">
    <source>
        <dbReference type="Pfam" id="PF09329"/>
    </source>
</evidence>
<feature type="domain" description="MCM10 OB-fold" evidence="9">
    <location>
        <begin position="162"/>
        <end position="295"/>
    </location>
</feature>
<keyword evidence="4" id="KW-0479">Metal-binding</keyword>
<dbReference type="InterPro" id="IPR055065">
    <property type="entry name" value="OB_MCM10"/>
</dbReference>
<dbReference type="Gene3D" id="2.40.50.140">
    <property type="entry name" value="Nucleic acid-binding proteins"/>
    <property type="match status" value="1"/>
</dbReference>
<dbReference type="RefSeq" id="XP_007875426.1">
    <property type="nucleotide sequence ID" value="XM_007877235.1"/>
</dbReference>
<dbReference type="InterPro" id="IPR015408">
    <property type="entry name" value="Znf_Mcm10/DnaG"/>
</dbReference>
<dbReference type="PANTHER" id="PTHR13454:SF11">
    <property type="entry name" value="PROTEIN MCM10 HOMOLOG"/>
    <property type="match status" value="1"/>
</dbReference>
<evidence type="ECO:0000313" key="11">
    <source>
        <dbReference type="Proteomes" id="UP000011958"/>
    </source>
</evidence>
<keyword evidence="3" id="KW-0235">DNA replication</keyword>
<sequence>MTDFSCSLLKHKTKQSDDRKRFQCQSRNAQNFLSSEETKNKRKRLSNVYVQVPRSPSPVKSLPLSTKNLQSFHERKMDDNISLKKTVHLSVKPSKTFSEKLSDLRSKKKIKENITDMQKRRLSKGFVALNEKNKLVDSEIFSDFQSKENVLSFSSEDPYDSYSMLYLSKRNISHDELSFYFKGKKIFLLPELLKTVTAPTYEFPDHDNDCVVIGIIAYKSIPKHIQNEKKDANIKSRYCVLTLTNLKWEISLFLFDGAFERYWKIQVGYIIAILNPGIMKPKKIDSGNFSLVLSHEYDSLLELGLSRDLGFCNALRRDGKQCTSWVDIRHSEVCGFHVDQGMHKIRNARMEVATGTRLYSPKKSKYISSKVGYSKGPKSAEGLLAEHTGWVHDPWNGNVFMISNFLYGYERDALDAKRAERMRFQHQKQTQESNMVSRLFAYEQVPRNVPDSLEIHAKVTCPISSVSLENSSKLYPEPFSIQSVKRIGFNPYSHSVFPSSSSILPIARSLSSDICCNSDSDLEII</sequence>
<dbReference type="AlphaFoldDB" id="M7NLV2"/>
<keyword evidence="5" id="KW-0863">Zinc-finger</keyword>
<dbReference type="VEuPathDB" id="FungiDB:PNEG_03346"/>
<proteinExistence type="inferred from homology"/>
<dbReference type="GO" id="GO:0043596">
    <property type="term" value="C:nuclear replication fork"/>
    <property type="evidence" value="ECO:0007669"/>
    <property type="project" value="TreeGrafter"/>
</dbReference>
<dbReference type="HOGENOM" id="CLU_039328_0_0_1"/>
<dbReference type="STRING" id="1069680.M7NLV2"/>
<dbReference type="PANTHER" id="PTHR13454">
    <property type="entry name" value="PROTEIN MCM10 HOMOLOG"/>
    <property type="match status" value="1"/>
</dbReference>
<dbReference type="OrthoDB" id="273123at2759"/>
<dbReference type="GeneID" id="19897033"/>
<comment type="similarity">
    <text evidence="2">Belongs to the MCM10 family.</text>
</comment>
<name>M7NLV2_PNEMU</name>
<evidence type="ECO:0000256" key="2">
    <source>
        <dbReference type="ARBA" id="ARBA00009679"/>
    </source>
</evidence>
<keyword evidence="11" id="KW-1185">Reference proteome</keyword>
<evidence type="ECO:0000256" key="1">
    <source>
        <dbReference type="ARBA" id="ARBA00004123"/>
    </source>
</evidence>
<reference evidence="11" key="1">
    <citation type="journal article" date="2016" name="Nat. Commun.">
        <title>Genome analysis of three Pneumocystis species reveals adaptation mechanisms to life exclusively in mammalian hosts.</title>
        <authorList>
            <person name="Ma L."/>
            <person name="Chen Z."/>
            <person name="Huang D.W."/>
            <person name="Kutty G."/>
            <person name="Ishihara M."/>
            <person name="Wang H."/>
            <person name="Abouelleil A."/>
            <person name="Bishop L."/>
            <person name="Davey E."/>
            <person name="Deng R."/>
            <person name="Deng X."/>
            <person name="Fan L."/>
            <person name="Fantoni G."/>
            <person name="Fitzgerald M."/>
            <person name="Gogineni E."/>
            <person name="Goldberg J.M."/>
            <person name="Handley G."/>
            <person name="Hu X."/>
            <person name="Huber C."/>
            <person name="Jiao X."/>
            <person name="Jones K."/>
            <person name="Levin J.Z."/>
            <person name="Liu Y."/>
            <person name="Macdonald P."/>
            <person name="Melnikov A."/>
            <person name="Raley C."/>
            <person name="Sassi M."/>
            <person name="Sherman B.T."/>
            <person name="Song X."/>
            <person name="Sykes S."/>
            <person name="Tran B."/>
            <person name="Walsh L."/>
            <person name="Xia Y."/>
            <person name="Yang J."/>
            <person name="Young S."/>
            <person name="Zeng Q."/>
            <person name="Zheng X."/>
            <person name="Stephens R."/>
            <person name="Nusbaum C."/>
            <person name="Birren B.W."/>
            <person name="Azadi P."/>
            <person name="Lempicki R.A."/>
            <person name="Cuomo C.A."/>
            <person name="Kovacs J.A."/>
        </authorList>
    </citation>
    <scope>NUCLEOTIDE SEQUENCE [LARGE SCALE GENOMIC DNA]</scope>
    <source>
        <strain evidence="11">B123</strain>
    </source>
</reference>
<keyword evidence="7" id="KW-0539">Nucleus</keyword>
<evidence type="ECO:0000256" key="5">
    <source>
        <dbReference type="ARBA" id="ARBA00022771"/>
    </source>
</evidence>
<dbReference type="GO" id="GO:0003697">
    <property type="term" value="F:single-stranded DNA binding"/>
    <property type="evidence" value="ECO:0007669"/>
    <property type="project" value="InterPro"/>
</dbReference>
<evidence type="ECO:0000313" key="10">
    <source>
        <dbReference type="EMBL" id="EMR08172.1"/>
    </source>
</evidence>
<evidence type="ECO:0000256" key="3">
    <source>
        <dbReference type="ARBA" id="ARBA00022705"/>
    </source>
</evidence>
<keyword evidence="6" id="KW-0862">Zinc</keyword>
<dbReference type="Proteomes" id="UP000011958">
    <property type="component" value="Unassembled WGS sequence"/>
</dbReference>
<dbReference type="EMBL" id="AFWA02000017">
    <property type="protein sequence ID" value="EMR08172.1"/>
    <property type="molecule type" value="Genomic_DNA"/>
</dbReference>
<protein>
    <submittedName>
        <fullName evidence="10">Uncharacterized protein</fullName>
    </submittedName>
</protein>
<evidence type="ECO:0000259" key="9">
    <source>
        <dbReference type="Pfam" id="PF22379"/>
    </source>
</evidence>
<comment type="caution">
    <text evidence="10">The sequence shown here is derived from an EMBL/GenBank/DDBJ whole genome shotgun (WGS) entry which is preliminary data.</text>
</comment>
<comment type="subcellular location">
    <subcellularLocation>
        <location evidence="1">Nucleus</location>
    </subcellularLocation>
</comment>
<evidence type="ECO:0000256" key="4">
    <source>
        <dbReference type="ARBA" id="ARBA00022723"/>
    </source>
</evidence>
<organism evidence="10 11">
    <name type="scientific">Pneumocystis murina (strain B123)</name>
    <name type="common">Mouse pneumocystis pneumonia agent</name>
    <name type="synonym">Pneumocystis carinii f. sp. muris</name>
    <dbReference type="NCBI Taxonomy" id="1069680"/>
    <lineage>
        <taxon>Eukaryota</taxon>
        <taxon>Fungi</taxon>
        <taxon>Dikarya</taxon>
        <taxon>Ascomycota</taxon>
        <taxon>Taphrinomycotina</taxon>
        <taxon>Pneumocystomycetes</taxon>
        <taxon>Pneumocystaceae</taxon>
        <taxon>Pneumocystis</taxon>
    </lineage>
</organism>
<dbReference type="eggNOG" id="KOG3056">
    <property type="taxonomic scope" value="Eukaryota"/>
</dbReference>
<accession>M7NLV2</accession>
<dbReference type="GO" id="GO:0008270">
    <property type="term" value="F:zinc ion binding"/>
    <property type="evidence" value="ECO:0007669"/>
    <property type="project" value="UniProtKB-KW"/>
</dbReference>
<dbReference type="GO" id="GO:0003688">
    <property type="term" value="F:DNA replication origin binding"/>
    <property type="evidence" value="ECO:0007669"/>
    <property type="project" value="TreeGrafter"/>
</dbReference>
<dbReference type="Pfam" id="PF22379">
    <property type="entry name" value="OB_MCM10"/>
    <property type="match status" value="1"/>
</dbReference>
<feature type="domain" description="Zinc finger Mcm10/DnaG-type" evidence="8">
    <location>
        <begin position="304"/>
        <end position="349"/>
    </location>
</feature>
<dbReference type="InterPro" id="IPR040184">
    <property type="entry name" value="Mcm10"/>
</dbReference>
<dbReference type="Pfam" id="PF09329">
    <property type="entry name" value="zf-primase"/>
    <property type="match status" value="1"/>
</dbReference>
<evidence type="ECO:0000256" key="7">
    <source>
        <dbReference type="ARBA" id="ARBA00023242"/>
    </source>
</evidence>
<dbReference type="GO" id="GO:0006270">
    <property type="term" value="P:DNA replication initiation"/>
    <property type="evidence" value="ECO:0007669"/>
    <property type="project" value="InterPro"/>
</dbReference>